<keyword evidence="4" id="KW-1185">Reference proteome</keyword>
<reference evidence="2" key="2">
    <citation type="submission" date="2019-06" db="EMBL/GenBank/DDBJ databases">
        <title>Genomics analysis of Aphanomyces spp. identifies a new class of oomycete effector associated with host adaptation.</title>
        <authorList>
            <person name="Gaulin E."/>
        </authorList>
    </citation>
    <scope>NUCLEOTIDE SEQUENCE</scope>
    <source>
        <strain evidence="2">CBS 578.67</strain>
    </source>
</reference>
<dbReference type="InterPro" id="IPR015421">
    <property type="entry name" value="PyrdxlP-dep_Trfase_major"/>
</dbReference>
<dbReference type="Proteomes" id="UP000332933">
    <property type="component" value="Unassembled WGS sequence"/>
</dbReference>
<evidence type="ECO:0000313" key="2">
    <source>
        <dbReference type="EMBL" id="KAF0683943.1"/>
    </source>
</evidence>
<dbReference type="EMBL" id="VJMH01007338">
    <property type="protein sequence ID" value="KAF0683943.1"/>
    <property type="molecule type" value="Genomic_DNA"/>
</dbReference>
<proteinExistence type="predicted"/>
<dbReference type="EMBL" id="CAADRA010007364">
    <property type="protein sequence ID" value="VFU00667.1"/>
    <property type="molecule type" value="Genomic_DNA"/>
</dbReference>
<dbReference type="InterPro" id="IPR015422">
    <property type="entry name" value="PyrdxlP-dep_Trfase_small"/>
</dbReference>
<dbReference type="Pfam" id="PF00155">
    <property type="entry name" value="Aminotran_1_2"/>
    <property type="match status" value="1"/>
</dbReference>
<dbReference type="PANTHER" id="PTHR43799">
    <property type="entry name" value="AMINOTRANSFERASE, PUTATIVE-RELATED"/>
    <property type="match status" value="1"/>
</dbReference>
<feature type="domain" description="Aminotransferase class I/classII large" evidence="1">
    <location>
        <begin position="91"/>
        <end position="408"/>
    </location>
</feature>
<dbReference type="Gene3D" id="3.40.640.10">
    <property type="entry name" value="Type I PLP-dependent aspartate aminotransferase-like (Major domain)"/>
    <property type="match status" value="1"/>
</dbReference>
<dbReference type="InterPro" id="IPR015424">
    <property type="entry name" value="PyrdxlP-dep_Trfase"/>
</dbReference>
<dbReference type="CDD" id="cd00609">
    <property type="entry name" value="AAT_like"/>
    <property type="match status" value="1"/>
</dbReference>
<evidence type="ECO:0000313" key="3">
    <source>
        <dbReference type="EMBL" id="VFU00667.1"/>
    </source>
</evidence>
<dbReference type="GO" id="GO:0030170">
    <property type="term" value="F:pyridoxal phosphate binding"/>
    <property type="evidence" value="ECO:0007669"/>
    <property type="project" value="InterPro"/>
</dbReference>
<gene>
    <name evidence="3" type="primary">Aste57867_24024</name>
    <name evidence="2" type="ORF">As57867_023951</name>
    <name evidence="3" type="ORF">ASTE57867_24024</name>
</gene>
<evidence type="ECO:0000313" key="4">
    <source>
        <dbReference type="Proteomes" id="UP000332933"/>
    </source>
</evidence>
<protein>
    <submittedName>
        <fullName evidence="3">Aste57867_24024 protein</fullName>
    </submittedName>
</protein>
<accession>A0A485LTP0</accession>
<dbReference type="OrthoDB" id="2108at2759"/>
<dbReference type="AlphaFoldDB" id="A0A485LTP0"/>
<name>A0A485LTP0_9STRA</name>
<reference evidence="3 4" key="1">
    <citation type="submission" date="2019-03" db="EMBL/GenBank/DDBJ databases">
        <authorList>
            <person name="Gaulin E."/>
            <person name="Dumas B."/>
        </authorList>
    </citation>
    <scope>NUCLEOTIDE SEQUENCE [LARGE SCALE GENOMIC DNA]</scope>
    <source>
        <strain evidence="3">CBS 568.67</strain>
    </source>
</reference>
<dbReference type="Gene3D" id="3.90.1150.10">
    <property type="entry name" value="Aspartate Aminotransferase, domain 1"/>
    <property type="match status" value="1"/>
</dbReference>
<sequence>MCMLSSPLTHEILRCACPHQNERPSSRFYVDLTQLQRNFCINTSRSYRSMAETTKTTVWDETTQTFHGGQDWKFLNNFVEDFSVTTNGLGTPASALQAATDAVHTIHHYPPADFQPALSHLSAFLWPQDKALANMPLLLLGNGASELIDLVIRSVPRGGMRVGPNMTQYKEYERSAAADDREMLASSDATAKLTCLVNPNNPTGDYMSLAEIKAYIETCPDNHTVIVDESMQPWVGPHWRDDSLIKERAWVKHLSDTRKLDVWIMTSWTKIWSCTGLRIGSVVAPSAQHAANIKRKQVPWSLNSMALVFLSAVVRDDAYLQETWRVTPVWRAHLVAELKKHFPTWVVHGKPYLSWVWVDTKSVETGVRATALAKQHGVPIRHGEPGYKLPAFIRLAVRKPEQVALLVDAWKPIWEQQ</sequence>
<dbReference type="SUPFAM" id="SSF53383">
    <property type="entry name" value="PLP-dependent transferases"/>
    <property type="match status" value="1"/>
</dbReference>
<dbReference type="PANTHER" id="PTHR43799:SF1">
    <property type="entry name" value="ASPARTATE AMINOTRANSFERASE"/>
    <property type="match status" value="1"/>
</dbReference>
<dbReference type="InterPro" id="IPR004839">
    <property type="entry name" value="Aminotransferase_I/II_large"/>
</dbReference>
<organism evidence="3 4">
    <name type="scientific">Aphanomyces stellatus</name>
    <dbReference type="NCBI Taxonomy" id="120398"/>
    <lineage>
        <taxon>Eukaryota</taxon>
        <taxon>Sar</taxon>
        <taxon>Stramenopiles</taxon>
        <taxon>Oomycota</taxon>
        <taxon>Saprolegniomycetes</taxon>
        <taxon>Saprolegniales</taxon>
        <taxon>Verrucalvaceae</taxon>
        <taxon>Aphanomyces</taxon>
    </lineage>
</organism>
<evidence type="ECO:0000259" key="1">
    <source>
        <dbReference type="Pfam" id="PF00155"/>
    </source>
</evidence>